<dbReference type="PANTHER" id="PTHR22950:SF154">
    <property type="entry name" value="PROTON-COUPLED AMINO ACID TRANSPORTER-LIKE PROTEIN PATHETIC"/>
    <property type="match status" value="1"/>
</dbReference>
<feature type="transmembrane region" description="Helical" evidence="5">
    <location>
        <begin position="308"/>
        <end position="326"/>
    </location>
</feature>
<accession>A0A1B6DLW5</accession>
<dbReference type="GO" id="GO:0005774">
    <property type="term" value="C:vacuolar membrane"/>
    <property type="evidence" value="ECO:0007669"/>
    <property type="project" value="TreeGrafter"/>
</dbReference>
<organism evidence="7">
    <name type="scientific">Clastoptera arizonana</name>
    <name type="common">Arizona spittle bug</name>
    <dbReference type="NCBI Taxonomy" id="38151"/>
    <lineage>
        <taxon>Eukaryota</taxon>
        <taxon>Metazoa</taxon>
        <taxon>Ecdysozoa</taxon>
        <taxon>Arthropoda</taxon>
        <taxon>Hexapoda</taxon>
        <taxon>Insecta</taxon>
        <taxon>Pterygota</taxon>
        <taxon>Neoptera</taxon>
        <taxon>Paraneoptera</taxon>
        <taxon>Hemiptera</taxon>
        <taxon>Auchenorrhyncha</taxon>
        <taxon>Cercopoidea</taxon>
        <taxon>Clastopteridae</taxon>
        <taxon>Clastoptera</taxon>
    </lineage>
</organism>
<keyword evidence="4 5" id="KW-0472">Membrane</keyword>
<evidence type="ECO:0000259" key="6">
    <source>
        <dbReference type="Pfam" id="PF01490"/>
    </source>
</evidence>
<gene>
    <name evidence="7" type="ORF">g.32130</name>
</gene>
<evidence type="ECO:0000313" key="7">
    <source>
        <dbReference type="EMBL" id="JAS26669.1"/>
    </source>
</evidence>
<feature type="transmembrane region" description="Helical" evidence="5">
    <location>
        <begin position="414"/>
        <end position="440"/>
    </location>
</feature>
<evidence type="ECO:0000256" key="2">
    <source>
        <dbReference type="ARBA" id="ARBA00022692"/>
    </source>
</evidence>
<feature type="transmembrane region" description="Helical" evidence="5">
    <location>
        <begin position="164"/>
        <end position="184"/>
    </location>
</feature>
<dbReference type="Pfam" id="PF01490">
    <property type="entry name" value="Aa_trans"/>
    <property type="match status" value="1"/>
</dbReference>
<evidence type="ECO:0000256" key="4">
    <source>
        <dbReference type="ARBA" id="ARBA00023136"/>
    </source>
</evidence>
<name>A0A1B6DLW5_9HEMI</name>
<dbReference type="GO" id="GO:0015179">
    <property type="term" value="F:L-amino acid transmembrane transporter activity"/>
    <property type="evidence" value="ECO:0007669"/>
    <property type="project" value="TreeGrafter"/>
</dbReference>
<feature type="transmembrane region" description="Helical" evidence="5">
    <location>
        <begin position="388"/>
        <end position="408"/>
    </location>
</feature>
<feature type="transmembrane region" description="Helical" evidence="5">
    <location>
        <begin position="232"/>
        <end position="250"/>
    </location>
</feature>
<feature type="transmembrane region" description="Helical" evidence="5">
    <location>
        <begin position="204"/>
        <end position="220"/>
    </location>
</feature>
<feature type="transmembrane region" description="Helical" evidence="5">
    <location>
        <begin position="270"/>
        <end position="287"/>
    </location>
</feature>
<feature type="domain" description="Amino acid transporter transmembrane" evidence="6">
    <location>
        <begin position="75"/>
        <end position="470"/>
    </location>
</feature>
<dbReference type="AlphaFoldDB" id="A0A1B6DLW5"/>
<keyword evidence="3 5" id="KW-1133">Transmembrane helix</keyword>
<evidence type="ECO:0000256" key="3">
    <source>
        <dbReference type="ARBA" id="ARBA00022989"/>
    </source>
</evidence>
<keyword evidence="2 5" id="KW-0812">Transmembrane</keyword>
<reference evidence="7" key="1">
    <citation type="submission" date="2015-12" db="EMBL/GenBank/DDBJ databases">
        <title>De novo transcriptome assembly of four potential Pierce s Disease insect vectors from Arizona vineyards.</title>
        <authorList>
            <person name="Tassone E.E."/>
        </authorList>
    </citation>
    <scope>NUCLEOTIDE SEQUENCE</scope>
</reference>
<dbReference type="InterPro" id="IPR013057">
    <property type="entry name" value="AA_transpt_TM"/>
</dbReference>
<evidence type="ECO:0000256" key="1">
    <source>
        <dbReference type="ARBA" id="ARBA00004141"/>
    </source>
</evidence>
<sequence>MVSNGHQHNNMTELDTFLPQDGSNIKDGIQAGKYKVTVSPAKTKDVELQEQLKMEKGYWDPFKERKNDNPTTDCDTLTHLLKASLGTGILAMPIAFKSSGLSFGILCTILVALVCTHCSYIVVKCAHVLYYRVRVSTMSYADVGEVAFANGPPWGRKFAKLARISILGGLFAAYFGTCSVYTVIISRNFQQVVDYYLGIETNERIYIASLLIPLILISWVPDLKALAPFSMVANLFMGLGLGITFYYLVFDLPAPSTRPQIGELMALPQFFSISIFAMEAIGVVMPLENAMKTPTHFIGICGVLNQGMGGVTLIYILLGFLGYLKYGDETLGSITLNLDISLLPAQLVKILIGLGVLCTYGLQYYVCLEIVWNGLKDRYKHNARFYEYVVRTVLTTVAVLLAVAVPTIGPFLGLIGALCFSILGLIIPVFIEIVTFWDIGFGPCNWLIWKNILVLIFGVMALIFGSYTSILDIIEMYSPKDDILTALTNSTVISANETSSVMYEVAKNLTDILPKNLTDVLPKNLTDLLATNATEILSNVPSIISKVFNSTNLR</sequence>
<evidence type="ECO:0000256" key="5">
    <source>
        <dbReference type="SAM" id="Phobius"/>
    </source>
</evidence>
<dbReference type="PANTHER" id="PTHR22950">
    <property type="entry name" value="AMINO ACID TRANSPORTER"/>
    <property type="match status" value="1"/>
</dbReference>
<dbReference type="EMBL" id="GEDC01010629">
    <property type="protein sequence ID" value="JAS26669.1"/>
    <property type="molecule type" value="Transcribed_RNA"/>
</dbReference>
<feature type="transmembrane region" description="Helical" evidence="5">
    <location>
        <begin position="452"/>
        <end position="470"/>
    </location>
</feature>
<feature type="transmembrane region" description="Helical" evidence="5">
    <location>
        <begin position="101"/>
        <end position="123"/>
    </location>
</feature>
<protein>
    <recommendedName>
        <fullName evidence="6">Amino acid transporter transmembrane domain-containing protein</fullName>
    </recommendedName>
</protein>
<feature type="transmembrane region" description="Helical" evidence="5">
    <location>
        <begin position="346"/>
        <end position="367"/>
    </location>
</feature>
<proteinExistence type="predicted"/>
<comment type="subcellular location">
    <subcellularLocation>
        <location evidence="1">Membrane</location>
        <topology evidence="1">Multi-pass membrane protein</topology>
    </subcellularLocation>
</comment>